<dbReference type="Pfam" id="PF18376">
    <property type="entry name" value="MDD_C"/>
    <property type="match status" value="1"/>
</dbReference>
<evidence type="ECO:0000313" key="20">
    <source>
        <dbReference type="EnsemblMetazoa" id="PHUM582500-PA"/>
    </source>
</evidence>
<feature type="domain" description="Diphosphomevalonate decarboxylase-like N-terminal" evidence="18">
    <location>
        <begin position="8"/>
        <end position="179"/>
    </location>
</feature>
<reference evidence="19" key="2">
    <citation type="submission" date="2007-04" db="EMBL/GenBank/DDBJ databases">
        <title>The genome of the human body louse.</title>
        <authorList>
            <consortium name="The Human Body Louse Genome Consortium"/>
            <person name="Kirkness E."/>
            <person name="Walenz B."/>
            <person name="Hass B."/>
            <person name="Bruggner R."/>
            <person name="Strausberg R."/>
        </authorList>
    </citation>
    <scope>NUCLEOTIDE SEQUENCE</scope>
    <source>
        <strain evidence="19">USDA</strain>
    </source>
</reference>
<dbReference type="FunCoup" id="E0W1U3">
    <property type="interactions" value="654"/>
</dbReference>
<evidence type="ECO:0000256" key="16">
    <source>
        <dbReference type="RuleBase" id="RU363086"/>
    </source>
</evidence>
<dbReference type="OMA" id="LTLHAMM"/>
<dbReference type="RefSeq" id="XP_002432413.1">
    <property type="nucleotide sequence ID" value="XM_002432368.1"/>
</dbReference>
<dbReference type="PIRSF" id="PIRSF015950">
    <property type="entry name" value="Mev_P_decrbx"/>
    <property type="match status" value="1"/>
</dbReference>
<dbReference type="Pfam" id="PF22700">
    <property type="entry name" value="MVD-like_N"/>
    <property type="match status" value="1"/>
</dbReference>
<dbReference type="InterPro" id="IPR029765">
    <property type="entry name" value="Mev_diP_decarb"/>
</dbReference>
<dbReference type="AlphaFoldDB" id="E0W1U3"/>
<dbReference type="PANTHER" id="PTHR10977">
    <property type="entry name" value="DIPHOSPHOMEVALONATE DECARBOXYLASE"/>
    <property type="match status" value="1"/>
</dbReference>
<proteinExistence type="inferred from homology"/>
<evidence type="ECO:0000256" key="10">
    <source>
        <dbReference type="ARBA" id="ARBA00023098"/>
    </source>
</evidence>
<evidence type="ECO:0000256" key="9">
    <source>
        <dbReference type="ARBA" id="ARBA00023011"/>
    </source>
</evidence>
<keyword evidence="8 16" id="KW-0752">Steroid biosynthesis</keyword>
<evidence type="ECO:0000259" key="18">
    <source>
        <dbReference type="Pfam" id="PF22700"/>
    </source>
</evidence>
<evidence type="ECO:0000256" key="5">
    <source>
        <dbReference type="ARBA" id="ARBA00022516"/>
    </source>
</evidence>
<comment type="catalytic activity">
    <reaction evidence="14 15 16">
        <text>(R)-5-diphosphomevalonate + ATP = isopentenyl diphosphate + ADP + phosphate + CO2</text>
        <dbReference type="Rhea" id="RHEA:23732"/>
        <dbReference type="ChEBI" id="CHEBI:16526"/>
        <dbReference type="ChEBI" id="CHEBI:30616"/>
        <dbReference type="ChEBI" id="CHEBI:43474"/>
        <dbReference type="ChEBI" id="CHEBI:57557"/>
        <dbReference type="ChEBI" id="CHEBI:128769"/>
        <dbReference type="ChEBI" id="CHEBI:456216"/>
        <dbReference type="EC" id="4.1.1.33"/>
    </reaction>
</comment>
<evidence type="ECO:0000313" key="19">
    <source>
        <dbReference type="EMBL" id="EEB19675.1"/>
    </source>
</evidence>
<keyword evidence="13 15" id="KW-0456">Lyase</keyword>
<evidence type="ECO:0000256" key="14">
    <source>
        <dbReference type="ARBA" id="ARBA00048154"/>
    </source>
</evidence>
<dbReference type="CTD" id="8232499"/>
<dbReference type="InParanoid" id="E0W1U3"/>
<dbReference type="InterPro" id="IPR041431">
    <property type="entry name" value="Mvd1_C"/>
</dbReference>
<evidence type="ECO:0000256" key="11">
    <source>
        <dbReference type="ARBA" id="ARBA00023166"/>
    </source>
</evidence>
<dbReference type="FunFam" id="3.30.230.10:FF:000080">
    <property type="entry name" value="Diphosphomevalonate decarboxylase"/>
    <property type="match status" value="1"/>
</dbReference>
<evidence type="ECO:0000256" key="3">
    <source>
        <dbReference type="ARBA" id="ARBA00012296"/>
    </source>
</evidence>
<evidence type="ECO:0000256" key="4">
    <source>
        <dbReference type="ARBA" id="ARBA00019335"/>
    </source>
</evidence>
<dbReference type="GO" id="GO:0006695">
    <property type="term" value="P:cholesterol biosynthetic process"/>
    <property type="evidence" value="ECO:0007669"/>
    <property type="project" value="UniProtKB-UniPathway"/>
</dbReference>
<dbReference type="VEuPathDB" id="VectorBase:PHUM582500"/>
<comment type="pathway">
    <text evidence="16">Steroid biosynthesis; cholesterol biosynthesis.</text>
</comment>
<dbReference type="HOGENOM" id="CLU_040369_4_2_1"/>
<evidence type="ECO:0000256" key="8">
    <source>
        <dbReference type="ARBA" id="ARBA00022955"/>
    </source>
</evidence>
<name>E0W1U3_PEDHC</name>
<evidence type="ECO:0000256" key="13">
    <source>
        <dbReference type="ARBA" id="ARBA00023239"/>
    </source>
</evidence>
<dbReference type="eggNOG" id="KOG2833">
    <property type="taxonomic scope" value="Eukaryota"/>
</dbReference>
<dbReference type="InterPro" id="IPR036554">
    <property type="entry name" value="GHMP_kinase_C_sf"/>
</dbReference>
<comment type="similarity">
    <text evidence="2 15 16">Belongs to the diphosphomevalonate decarboxylase family.</text>
</comment>
<keyword evidence="12 16" id="KW-0753">Steroid metabolism</keyword>
<dbReference type="InterPro" id="IPR005935">
    <property type="entry name" value="Mev_decarb"/>
</dbReference>
<evidence type="ECO:0000256" key="15">
    <source>
        <dbReference type="PIRNR" id="PIRNR015950"/>
    </source>
</evidence>
<organism>
    <name type="scientific">Pediculus humanus subsp. corporis</name>
    <name type="common">Body louse</name>
    <dbReference type="NCBI Taxonomy" id="121224"/>
    <lineage>
        <taxon>Eukaryota</taxon>
        <taxon>Metazoa</taxon>
        <taxon>Ecdysozoa</taxon>
        <taxon>Arthropoda</taxon>
        <taxon>Hexapoda</taxon>
        <taxon>Insecta</taxon>
        <taxon>Pterygota</taxon>
        <taxon>Neoptera</taxon>
        <taxon>Paraneoptera</taxon>
        <taxon>Psocodea</taxon>
        <taxon>Troctomorpha</taxon>
        <taxon>Phthiraptera</taxon>
        <taxon>Anoplura</taxon>
        <taxon>Pediculidae</taxon>
        <taxon>Pediculus</taxon>
    </lineage>
</organism>
<dbReference type="InterPro" id="IPR020568">
    <property type="entry name" value="Ribosomal_Su5_D2-typ_SF"/>
</dbReference>
<dbReference type="InterPro" id="IPR053859">
    <property type="entry name" value="MVD-like_N"/>
</dbReference>
<keyword evidence="5 16" id="KW-0444">Lipid biosynthesis</keyword>
<accession>E0W1U3</accession>
<sequence length="401" mass="44192">MEIVTCKAPVNIAAIKYWGKRDETLILPLNDSISVTINTNFMRAKTTIAASPHFKNDRIWLNGREEDFTNPRLMACVNESKYRQHSNIKSMQGNAIIIEKAANWKIHIASENNFPTAAGLASSAAGYACLVYALSRLMGIDGDLSSIARKGSGSACRSMHGGFVMWKMGKEKDGSDSVAEQIAPSSHWKEMRMLILIVNGCKKTIGSSAGMERSVKTSDFLKNFQLDQRVSALRKAILNKDFVTFAEITMKDSNRLHSICLDTYPPIQYLNDTSHYIIQLVHFLNDHFGKPKVAYSYDAGPNACLFLLEENVSLVLSLVNHYLPPLLAETNTVESSYFKGYKVEGGLERSPPPPDVLKAIPLTPLAPGALKGIIYVDVGDGPQILGKEEHLLDDNGLPITS</sequence>
<keyword evidence="16" id="KW-0153">Cholesterol metabolism</keyword>
<dbReference type="InterPro" id="IPR014721">
    <property type="entry name" value="Ribsml_uS5_D2-typ_fold_subgr"/>
</dbReference>
<dbReference type="KEGG" id="phu:Phum_PHUM582500"/>
<dbReference type="NCBIfam" id="TIGR01240">
    <property type="entry name" value="mevDPdecarb"/>
    <property type="match status" value="1"/>
</dbReference>
<evidence type="ECO:0000256" key="12">
    <source>
        <dbReference type="ARBA" id="ARBA00023221"/>
    </source>
</evidence>
<dbReference type="SUPFAM" id="SSF54211">
    <property type="entry name" value="Ribosomal protein S5 domain 2-like"/>
    <property type="match status" value="1"/>
</dbReference>
<comment type="function">
    <text evidence="1 16">Catalyzes the ATP dependent decarboxylation of (R)-5-diphosphomevalonate to form isopentenyl diphosphate (IPP). Functions in the mevalonate (MVA) pathway leading to isopentenyl diphosphate (IPP), a key precursor for the biosynthesis of isoprenoids and sterol synthesis.</text>
</comment>
<dbReference type="PANTHER" id="PTHR10977:SF3">
    <property type="entry name" value="DIPHOSPHOMEVALONATE DECARBOXYLASE"/>
    <property type="match status" value="1"/>
</dbReference>
<dbReference type="SUPFAM" id="SSF55060">
    <property type="entry name" value="GHMP Kinase, C-terminal domain"/>
    <property type="match status" value="1"/>
</dbReference>
<keyword evidence="6 15" id="KW-0547">Nucleotide-binding</keyword>
<evidence type="ECO:0000259" key="17">
    <source>
        <dbReference type="Pfam" id="PF18376"/>
    </source>
</evidence>
<dbReference type="EnsemblMetazoa" id="PHUM582500-RA">
    <property type="protein sequence ID" value="PHUM582500-PA"/>
    <property type="gene ID" value="PHUM582500"/>
</dbReference>
<dbReference type="GO" id="GO:0019287">
    <property type="term" value="P:isopentenyl diphosphate biosynthetic process, mevalonate pathway"/>
    <property type="evidence" value="ECO:0007669"/>
    <property type="project" value="UniProtKB-UniRule"/>
</dbReference>
<evidence type="ECO:0000256" key="7">
    <source>
        <dbReference type="ARBA" id="ARBA00022840"/>
    </source>
</evidence>
<feature type="domain" description="Mvd1 C-terminal" evidence="17">
    <location>
        <begin position="193"/>
        <end position="385"/>
    </location>
</feature>
<keyword evidence="9 16" id="KW-0756">Sterol biosynthesis</keyword>
<keyword evidence="21" id="KW-1185">Reference proteome</keyword>
<reference evidence="19" key="1">
    <citation type="submission" date="2007-04" db="EMBL/GenBank/DDBJ databases">
        <title>Annotation of Pediculus humanus corporis strain USDA.</title>
        <authorList>
            <person name="Kirkness E."/>
            <person name="Hannick L."/>
            <person name="Hass B."/>
            <person name="Bruggner R."/>
            <person name="Lawson D."/>
            <person name="Bidwell S."/>
            <person name="Joardar V."/>
            <person name="Caler E."/>
            <person name="Walenz B."/>
            <person name="Inman J."/>
            <person name="Schobel S."/>
            <person name="Galinsky K."/>
            <person name="Amedeo P."/>
            <person name="Strausberg R."/>
        </authorList>
    </citation>
    <scope>NUCLEOTIDE SEQUENCE</scope>
    <source>
        <strain evidence="19">USDA</strain>
    </source>
</reference>
<evidence type="ECO:0000256" key="2">
    <source>
        <dbReference type="ARBA" id="ARBA00008831"/>
    </source>
</evidence>
<evidence type="ECO:0000256" key="6">
    <source>
        <dbReference type="ARBA" id="ARBA00022741"/>
    </source>
</evidence>
<dbReference type="GeneID" id="8232499"/>
<gene>
    <name evidence="20" type="primary">8232499</name>
    <name evidence="19" type="ORF">Phum_PHUM582500</name>
</gene>
<keyword evidence="10 15" id="KW-0443">Lipid metabolism</keyword>
<keyword evidence="16" id="KW-0152">Cholesterol biosynthesis</keyword>
<reference evidence="20" key="3">
    <citation type="submission" date="2021-02" db="UniProtKB">
        <authorList>
            <consortium name="EnsemblMetazoa"/>
        </authorList>
    </citation>
    <scope>IDENTIFICATION</scope>
    <source>
        <strain evidence="20">USDA</strain>
    </source>
</reference>
<dbReference type="Proteomes" id="UP000009046">
    <property type="component" value="Unassembled WGS sequence"/>
</dbReference>
<dbReference type="GO" id="GO:0005524">
    <property type="term" value="F:ATP binding"/>
    <property type="evidence" value="ECO:0007669"/>
    <property type="project" value="UniProtKB-UniRule"/>
</dbReference>
<keyword evidence="7 15" id="KW-0067">ATP-binding</keyword>
<evidence type="ECO:0000313" key="21">
    <source>
        <dbReference type="Proteomes" id="UP000009046"/>
    </source>
</evidence>
<dbReference type="GO" id="GO:0005829">
    <property type="term" value="C:cytosol"/>
    <property type="evidence" value="ECO:0007669"/>
    <property type="project" value="InterPro"/>
</dbReference>
<protein>
    <recommendedName>
        <fullName evidence="4 15">Diphosphomevalonate decarboxylase</fullName>
        <ecNumber evidence="3 15">4.1.1.33</ecNumber>
    </recommendedName>
</protein>
<dbReference type="GO" id="GO:0004163">
    <property type="term" value="F:diphosphomevalonate decarboxylase activity"/>
    <property type="evidence" value="ECO:0007669"/>
    <property type="project" value="UniProtKB-UniRule"/>
</dbReference>
<dbReference type="OrthoDB" id="10253702at2759"/>
<dbReference type="Gene3D" id="3.30.230.10">
    <property type="match status" value="1"/>
</dbReference>
<dbReference type="Gene3D" id="3.30.70.890">
    <property type="entry name" value="GHMP kinase, C-terminal domain"/>
    <property type="match status" value="1"/>
</dbReference>
<evidence type="ECO:0000256" key="1">
    <source>
        <dbReference type="ARBA" id="ARBA00003812"/>
    </source>
</evidence>
<keyword evidence="11 16" id="KW-1207">Sterol metabolism</keyword>
<dbReference type="EMBL" id="DS235873">
    <property type="protein sequence ID" value="EEB19675.1"/>
    <property type="molecule type" value="Genomic_DNA"/>
</dbReference>
<dbReference type="EC" id="4.1.1.33" evidence="3 15"/>
<dbReference type="EMBL" id="AAZO01007101">
    <property type="status" value="NOT_ANNOTATED_CDS"/>
    <property type="molecule type" value="Genomic_DNA"/>
</dbReference>
<dbReference type="STRING" id="121224.E0W1U3"/>
<dbReference type="UniPathway" id="UPA00063"/>